<dbReference type="OMA" id="AVYMRID"/>
<name>A0A401NMP9_SCYTO</name>
<evidence type="ECO:0000256" key="1">
    <source>
        <dbReference type="SAM" id="MobiDB-lite"/>
    </source>
</evidence>
<evidence type="ECO:0000313" key="2">
    <source>
        <dbReference type="EMBL" id="GCB62178.1"/>
    </source>
</evidence>
<feature type="compositionally biased region" description="Polar residues" evidence="1">
    <location>
        <begin position="1"/>
        <end position="11"/>
    </location>
</feature>
<organism evidence="2 3">
    <name type="scientific">Scyliorhinus torazame</name>
    <name type="common">Cloudy catshark</name>
    <name type="synonym">Catulus torazame</name>
    <dbReference type="NCBI Taxonomy" id="75743"/>
    <lineage>
        <taxon>Eukaryota</taxon>
        <taxon>Metazoa</taxon>
        <taxon>Chordata</taxon>
        <taxon>Craniata</taxon>
        <taxon>Vertebrata</taxon>
        <taxon>Chondrichthyes</taxon>
        <taxon>Elasmobranchii</taxon>
        <taxon>Galeomorphii</taxon>
        <taxon>Galeoidea</taxon>
        <taxon>Carcharhiniformes</taxon>
        <taxon>Scyliorhinidae</taxon>
        <taxon>Scyliorhinus</taxon>
    </lineage>
</organism>
<comment type="caution">
    <text evidence="2">The sequence shown here is derived from an EMBL/GenBank/DDBJ whole genome shotgun (WGS) entry which is preliminary data.</text>
</comment>
<dbReference type="Proteomes" id="UP000288216">
    <property type="component" value="Unassembled WGS sequence"/>
</dbReference>
<proteinExistence type="predicted"/>
<accession>A0A401NMP9</accession>
<dbReference type="AlphaFoldDB" id="A0A401NMP9"/>
<reference evidence="2 3" key="1">
    <citation type="journal article" date="2018" name="Nat. Ecol. Evol.">
        <title>Shark genomes provide insights into elasmobranch evolution and the origin of vertebrates.</title>
        <authorList>
            <person name="Hara Y"/>
            <person name="Yamaguchi K"/>
            <person name="Onimaru K"/>
            <person name="Kadota M"/>
            <person name="Koyanagi M"/>
            <person name="Keeley SD"/>
            <person name="Tatsumi K"/>
            <person name="Tanaka K"/>
            <person name="Motone F"/>
            <person name="Kageyama Y"/>
            <person name="Nozu R"/>
            <person name="Adachi N"/>
            <person name="Nishimura O"/>
            <person name="Nakagawa R"/>
            <person name="Tanegashima C"/>
            <person name="Kiyatake I"/>
            <person name="Matsumoto R"/>
            <person name="Murakumo K"/>
            <person name="Nishida K"/>
            <person name="Terakita A"/>
            <person name="Kuratani S"/>
            <person name="Sato K"/>
            <person name="Hyodo S Kuraku.S."/>
        </authorList>
    </citation>
    <scope>NUCLEOTIDE SEQUENCE [LARGE SCALE GENOMIC DNA]</scope>
</reference>
<sequence length="217" mass="24247">MQKHLSPNRSTTSEEARLTPVDASKKSGIPKGLAVAVYMRIDSVLPGEVFGLRQYFVVNNVKDMRVFSIKSQGTRIVRIGVQTFAELVDHQTLQKVQKLKAIYPSDDELCDRFIKNNIWKIFKKSMIAQLPGKPHRFSSAGQVTVSGQGEDIVEIDKTGILNLPEISSNRSMLYSKPSYYVAPLVRSKDGSTTMPKLHLQLIHGIARFPSSIGNLLY</sequence>
<feature type="region of interest" description="Disordered" evidence="1">
    <location>
        <begin position="1"/>
        <end position="23"/>
    </location>
</feature>
<dbReference type="OrthoDB" id="166212at2759"/>
<dbReference type="EMBL" id="BFAA01002554">
    <property type="protein sequence ID" value="GCB62178.1"/>
    <property type="molecule type" value="Genomic_DNA"/>
</dbReference>
<evidence type="ECO:0000313" key="3">
    <source>
        <dbReference type="Proteomes" id="UP000288216"/>
    </source>
</evidence>
<gene>
    <name evidence="2" type="ORF">scyTo_0007176</name>
</gene>
<dbReference type="STRING" id="75743.A0A401NMP9"/>
<keyword evidence="3" id="KW-1185">Reference proteome</keyword>
<protein>
    <submittedName>
        <fullName evidence="2">Uncharacterized protein</fullName>
    </submittedName>
</protein>